<dbReference type="InterPro" id="IPR011990">
    <property type="entry name" value="TPR-like_helical_dom_sf"/>
</dbReference>
<keyword evidence="4" id="KW-1185">Reference proteome</keyword>
<dbReference type="EMBL" id="JACGBB010000025">
    <property type="protein sequence ID" value="MBZ7988022.1"/>
    <property type="molecule type" value="Genomic_DNA"/>
</dbReference>
<organism evidence="3 4">
    <name type="scientific">Campylobacter canadensis</name>
    <dbReference type="NCBI Taxonomy" id="449520"/>
    <lineage>
        <taxon>Bacteria</taxon>
        <taxon>Pseudomonadati</taxon>
        <taxon>Campylobacterota</taxon>
        <taxon>Epsilonproteobacteria</taxon>
        <taxon>Campylobacterales</taxon>
        <taxon>Campylobacteraceae</taxon>
        <taxon>Campylobacter</taxon>
    </lineage>
</organism>
<protein>
    <submittedName>
        <fullName evidence="3">Outer membrane protein assembly factor BamD</fullName>
    </submittedName>
</protein>
<evidence type="ECO:0000313" key="4">
    <source>
        <dbReference type="Proteomes" id="UP000786183"/>
    </source>
</evidence>
<evidence type="ECO:0000313" key="3">
    <source>
        <dbReference type="EMBL" id="MBZ7988022.1"/>
    </source>
</evidence>
<dbReference type="RefSeq" id="WP_172230359.1">
    <property type="nucleotide sequence ID" value="NZ_CP035946.1"/>
</dbReference>
<name>A0ABS7WTD9_9BACT</name>
<dbReference type="InterPro" id="IPR039565">
    <property type="entry name" value="BamD-like"/>
</dbReference>
<comment type="caution">
    <text evidence="3">The sequence shown here is derived from an EMBL/GenBank/DDBJ whole genome shotgun (WGS) entry which is preliminary data.</text>
</comment>
<sequence length="214" mass="25767">MKKNIILALIFSFFLISCAGKKDLFDDYNLSDKAWLERIINNIKKDRLDDADNDYISLYSEHINSELLKSAMLILANAHSNEGEYLLANYYLDEYLKLFGSKQNYEWIKYLKIKNAYSSLKLPNRNQYFLLDVIKLIQDFKFEYPNSQYIFLIRHYESKLELANYILNKDILKLYKRMGYEQSVEVYKQRLENSNFNDIKVIKGYLPWYRKIFE</sequence>
<evidence type="ECO:0000259" key="2">
    <source>
        <dbReference type="Pfam" id="PF13525"/>
    </source>
</evidence>
<keyword evidence="1" id="KW-0732">Signal</keyword>
<gene>
    <name evidence="3" type="primary">bamD</name>
    <name evidence="3" type="ORF">AVCANL283_07950</name>
</gene>
<dbReference type="PROSITE" id="PS51257">
    <property type="entry name" value="PROKAR_LIPOPROTEIN"/>
    <property type="match status" value="1"/>
</dbReference>
<proteinExistence type="predicted"/>
<dbReference type="Gene3D" id="1.25.40.10">
    <property type="entry name" value="Tetratricopeptide repeat domain"/>
    <property type="match status" value="1"/>
</dbReference>
<feature type="domain" description="Outer membrane lipoprotein BamD-like" evidence="2">
    <location>
        <begin position="41"/>
        <end position="150"/>
    </location>
</feature>
<reference evidence="3 4" key="1">
    <citation type="submission" date="2020-07" db="EMBL/GenBank/DDBJ databases">
        <title>Transfer of Campylobacter canadensis to the novel genus Avispirillum gen. nov., that also includes two novel species recovered from migratory waterfowl: Avispirillum anseris sp. nov. and Avispirillum brantae sp. nov.</title>
        <authorList>
            <person name="Miller W.G."/>
            <person name="Chapman M.H."/>
            <person name="Yee E."/>
            <person name="Inglis G.D."/>
        </authorList>
    </citation>
    <scope>NUCLEOTIDE SEQUENCE [LARGE SCALE GENOMIC DNA]</scope>
    <source>
        <strain evidence="3 4">L283</strain>
    </source>
</reference>
<dbReference type="Pfam" id="PF13525">
    <property type="entry name" value="YfiO"/>
    <property type="match status" value="1"/>
</dbReference>
<accession>A0ABS7WTD9</accession>
<evidence type="ECO:0000256" key="1">
    <source>
        <dbReference type="ARBA" id="ARBA00022729"/>
    </source>
</evidence>
<dbReference type="Proteomes" id="UP000786183">
    <property type="component" value="Unassembled WGS sequence"/>
</dbReference>